<evidence type="ECO:0000256" key="2">
    <source>
        <dbReference type="ARBA" id="ARBA00022803"/>
    </source>
</evidence>
<accession>A0A1H9A1D3</accession>
<evidence type="ECO:0000256" key="3">
    <source>
        <dbReference type="PROSITE-ProRule" id="PRU00339"/>
    </source>
</evidence>
<sequence length="569" mass="62532">MSDRIIGLLPTLSCFLLRQPPKALCRRLLPALGVALVLGGMAPVIHAQQAERPAVPLYDNLGSHHYPITTSVPLAQRYFDQGLRLYYAFNHQEAIRAFEEAARLDPDCAMCQWGIALALGPNINAPMDAAAGTAAHAAVQKALERKANPTEQALIRALATRYAVPPPAERSALDAAYARAMGEVVRAYPEDQEAATLYAESLMDLSPWQYWSQDGQPRPDTPEMLAQLERVIAANPNHPGACHFFIHAVEATQPERAVPCAERLAGLMPGAGHLVHMPGHIYIRVGRYEDAIKANEHAVHADETFIRDQNPAFGVYLAGYYPHNYDFLAFAASMIGRSGQALAATRKMAELVPQPMLREPGMTFLQQHQARQLQMLVRFGRWDEILEVPAPPQDLPHARALWHYAHGRALAARGDLPGAEADLAPLRATAQDPRMTALRLEFNSSGAILKIAAEVLAGQIAAGKKAVPQAIDHLREAARLEDGLIYGEPPEWTVPVREELGLVLLAAGRNEEAEQAFREDLKRFPENGWSLHGLALALRAQNHGEEAEAVMERFRKVWAGADMQLAEAR</sequence>
<dbReference type="Proteomes" id="UP000199267">
    <property type="component" value="Unassembled WGS sequence"/>
</dbReference>
<dbReference type="Pfam" id="PF07721">
    <property type="entry name" value="TPR_4"/>
    <property type="match status" value="2"/>
</dbReference>
<dbReference type="EMBL" id="FOFJ01000002">
    <property type="protein sequence ID" value="SEP70532.1"/>
    <property type="molecule type" value="Genomic_DNA"/>
</dbReference>
<feature type="repeat" description="TPR" evidence="3">
    <location>
        <begin position="494"/>
        <end position="527"/>
    </location>
</feature>
<dbReference type="SMART" id="SM00028">
    <property type="entry name" value="TPR"/>
    <property type="match status" value="3"/>
</dbReference>
<name>A0A1H9A1D3_9GAMM</name>
<dbReference type="InterPro" id="IPR011717">
    <property type="entry name" value="TPR-4"/>
</dbReference>
<dbReference type="InterPro" id="IPR011990">
    <property type="entry name" value="TPR-like_helical_dom_sf"/>
</dbReference>
<dbReference type="PANTHER" id="PTHR45588">
    <property type="entry name" value="TPR DOMAIN-CONTAINING PROTEIN"/>
    <property type="match status" value="1"/>
</dbReference>
<gene>
    <name evidence="4" type="ORF">SAMN04244573_00328</name>
</gene>
<keyword evidence="1" id="KW-0677">Repeat</keyword>
<dbReference type="InterPro" id="IPR013105">
    <property type="entry name" value="TPR_2"/>
</dbReference>
<keyword evidence="2 3" id="KW-0802">TPR repeat</keyword>
<evidence type="ECO:0000313" key="5">
    <source>
        <dbReference type="Proteomes" id="UP000199267"/>
    </source>
</evidence>
<dbReference type="RefSeq" id="WP_244158771.1">
    <property type="nucleotide sequence ID" value="NZ_FOFJ01000002.1"/>
</dbReference>
<protein>
    <submittedName>
        <fullName evidence="4">Tetratricopeptide repeat-containing protein</fullName>
    </submittedName>
</protein>
<dbReference type="AlphaFoldDB" id="A0A1H9A1D3"/>
<organism evidence="4 5">
    <name type="scientific">Azotobacter beijerinckii</name>
    <dbReference type="NCBI Taxonomy" id="170623"/>
    <lineage>
        <taxon>Bacteria</taxon>
        <taxon>Pseudomonadati</taxon>
        <taxon>Pseudomonadota</taxon>
        <taxon>Gammaproteobacteria</taxon>
        <taxon>Pseudomonadales</taxon>
        <taxon>Pseudomonadaceae</taxon>
        <taxon>Azotobacter</taxon>
    </lineage>
</organism>
<feature type="repeat" description="TPR" evidence="3">
    <location>
        <begin position="75"/>
        <end position="108"/>
    </location>
</feature>
<evidence type="ECO:0000256" key="1">
    <source>
        <dbReference type="ARBA" id="ARBA00022737"/>
    </source>
</evidence>
<evidence type="ECO:0000313" key="4">
    <source>
        <dbReference type="EMBL" id="SEP70532.1"/>
    </source>
</evidence>
<dbReference type="SUPFAM" id="SSF48452">
    <property type="entry name" value="TPR-like"/>
    <property type="match status" value="2"/>
</dbReference>
<dbReference type="Pfam" id="PF07719">
    <property type="entry name" value="TPR_2"/>
    <property type="match status" value="1"/>
</dbReference>
<dbReference type="PANTHER" id="PTHR45588:SF1">
    <property type="entry name" value="WW DOMAIN-CONTAINING PROTEIN"/>
    <property type="match status" value="1"/>
</dbReference>
<dbReference type="PROSITE" id="PS50005">
    <property type="entry name" value="TPR"/>
    <property type="match status" value="2"/>
</dbReference>
<dbReference type="Gene3D" id="1.25.40.10">
    <property type="entry name" value="Tetratricopeptide repeat domain"/>
    <property type="match status" value="2"/>
</dbReference>
<dbReference type="InterPro" id="IPR019734">
    <property type="entry name" value="TPR_rpt"/>
</dbReference>
<reference evidence="4 5" key="1">
    <citation type="submission" date="2016-10" db="EMBL/GenBank/DDBJ databases">
        <authorList>
            <person name="de Groot N.N."/>
        </authorList>
    </citation>
    <scope>NUCLEOTIDE SEQUENCE [LARGE SCALE GENOMIC DNA]</scope>
    <source>
        <strain evidence="4 5">DSM 378</strain>
    </source>
</reference>
<proteinExistence type="predicted"/>